<dbReference type="Pfam" id="PF13668">
    <property type="entry name" value="Ferritin_2"/>
    <property type="match status" value="1"/>
</dbReference>
<protein>
    <recommendedName>
        <fullName evidence="4">Sexual development protein</fullName>
    </recommendedName>
</protein>
<dbReference type="EMBL" id="CCYA01000217">
    <property type="protein sequence ID" value="CEH13398.1"/>
    <property type="molecule type" value="Genomic_DNA"/>
</dbReference>
<keyword evidence="1" id="KW-0472">Membrane</keyword>
<evidence type="ECO:0008006" key="4">
    <source>
        <dbReference type="Google" id="ProtNLM"/>
    </source>
</evidence>
<reference evidence="2 3" key="1">
    <citation type="submission" date="2014-09" db="EMBL/GenBank/DDBJ databases">
        <authorList>
            <person name="Magalhaes I.L.F."/>
            <person name="Oliveira U."/>
            <person name="Santos F.R."/>
            <person name="Vidigal T.H.D.A."/>
            <person name="Brescovit A.D."/>
            <person name="Santos A.J."/>
        </authorList>
    </citation>
    <scope>NUCLEOTIDE SEQUENCE [LARGE SCALE GENOMIC DNA]</scope>
</reference>
<sequence length="391" mass="40511">MSTTFFAPASFHHITFSSTLCYSITLLTILQQPATMQFLSVLLAALAAAGSAAAAPSFTLSNGFPNPDPQALASIQKQAGGSIPNTPLPTKLKADSIQTLQVIATNEIFEVAYFSSLLKNVTDNVEGYTDFAGQSREYVIASLKAIRAQEELHAIGANAILSSAGAKTIGACEYKFPVSDFKSAIVLANTFTDLVVGALQGASKTFAVDGGQSAEGLVSLLGSIIGQEGQQDGAYRLIQKKVPSSSPFLTAASGALAFNAVAQMFIVPDSCGPNSNVSSIGVPSFDKLSLAKGVQPSSSSTSLKFTTNTKKDLNGAHLAYISGQNKPVVVAVKNVNKQGSSTTFEASFPFEKKNFSNGLTVAALVKNNGPFADSAAVTNSTFAGPGLIVID</sequence>
<accession>A0A0P1BBE1</accession>
<keyword evidence="3" id="KW-1185">Reference proteome</keyword>
<dbReference type="Proteomes" id="UP000054845">
    <property type="component" value="Unassembled WGS sequence"/>
</dbReference>
<keyword evidence="1" id="KW-1133">Transmembrane helix</keyword>
<keyword evidence="1" id="KW-0812">Transmembrane</keyword>
<dbReference type="OrthoDB" id="5293813at2759"/>
<evidence type="ECO:0000313" key="2">
    <source>
        <dbReference type="EMBL" id="CEH13398.1"/>
    </source>
</evidence>
<dbReference type="STRING" id="401625.A0A0P1BBE1"/>
<dbReference type="AlphaFoldDB" id="A0A0P1BBE1"/>
<name>A0A0P1BBE1_9BASI</name>
<feature type="transmembrane region" description="Helical" evidence="1">
    <location>
        <begin position="37"/>
        <end position="58"/>
    </location>
</feature>
<evidence type="ECO:0000313" key="3">
    <source>
        <dbReference type="Proteomes" id="UP000054845"/>
    </source>
</evidence>
<feature type="transmembrane region" description="Helical" evidence="1">
    <location>
        <begin position="12"/>
        <end position="30"/>
    </location>
</feature>
<evidence type="ECO:0000256" key="1">
    <source>
        <dbReference type="SAM" id="Phobius"/>
    </source>
</evidence>
<proteinExistence type="predicted"/>
<organism evidence="2 3">
    <name type="scientific">Ceraceosorus bombacis</name>
    <dbReference type="NCBI Taxonomy" id="401625"/>
    <lineage>
        <taxon>Eukaryota</taxon>
        <taxon>Fungi</taxon>
        <taxon>Dikarya</taxon>
        <taxon>Basidiomycota</taxon>
        <taxon>Ustilaginomycotina</taxon>
        <taxon>Exobasidiomycetes</taxon>
        <taxon>Ceraceosorales</taxon>
        <taxon>Ceraceosoraceae</taxon>
        <taxon>Ceraceosorus</taxon>
    </lineage>
</organism>